<comment type="caution">
    <text evidence="1">The sequence shown here is derived from an EMBL/GenBank/DDBJ whole genome shotgun (WGS) entry which is preliminary data.</text>
</comment>
<evidence type="ECO:0000313" key="2">
    <source>
        <dbReference type="Proteomes" id="UP001343257"/>
    </source>
</evidence>
<dbReference type="Proteomes" id="UP001343257">
    <property type="component" value="Unassembled WGS sequence"/>
</dbReference>
<proteinExistence type="predicted"/>
<sequence>MIQDHNSWRVCLSGDTDLNFLIYTATAYGLFDEKDSVWPPAKLFEASAAVVDELKVQWASRWNQTMEYRAHGSQGGSVFVPPFEKVEQPELREALIQAFPSFIRWWQMPAGGQKAMYAWEDKPNISSYVRELEMELGRDHLSFYLNVDLVYGGIREPIEIGEEYMVMPIRGEYMLNKEWWKKKLAARIR</sequence>
<name>A0ABU6PPC1_9BACL</name>
<gene>
    <name evidence="1" type="ORF">P9847_05350</name>
</gene>
<reference evidence="1 2" key="1">
    <citation type="submission" date="2023-03" db="EMBL/GenBank/DDBJ databases">
        <title>Bacillus Genome Sequencing.</title>
        <authorList>
            <person name="Dunlap C."/>
        </authorList>
    </citation>
    <scope>NUCLEOTIDE SEQUENCE [LARGE SCALE GENOMIC DNA]</scope>
    <source>
        <strain evidence="1 2">NRS-52</strain>
    </source>
</reference>
<dbReference type="RefSeq" id="WP_328276000.1">
    <property type="nucleotide sequence ID" value="NZ_JARTLD010000012.1"/>
</dbReference>
<organism evidence="1 2">
    <name type="scientific">Paenibacillus chibensis</name>
    <dbReference type="NCBI Taxonomy" id="59846"/>
    <lineage>
        <taxon>Bacteria</taxon>
        <taxon>Bacillati</taxon>
        <taxon>Bacillota</taxon>
        <taxon>Bacilli</taxon>
        <taxon>Bacillales</taxon>
        <taxon>Paenibacillaceae</taxon>
        <taxon>Paenibacillus</taxon>
    </lineage>
</organism>
<keyword evidence="2" id="KW-1185">Reference proteome</keyword>
<dbReference type="EMBL" id="JARTLD010000012">
    <property type="protein sequence ID" value="MED5016731.1"/>
    <property type="molecule type" value="Genomic_DNA"/>
</dbReference>
<accession>A0ABU6PPC1</accession>
<protein>
    <submittedName>
        <fullName evidence="1">Uncharacterized protein</fullName>
    </submittedName>
</protein>
<evidence type="ECO:0000313" key="1">
    <source>
        <dbReference type="EMBL" id="MED5016731.1"/>
    </source>
</evidence>